<dbReference type="SUPFAM" id="SSF51905">
    <property type="entry name" value="FAD/NAD(P)-binding domain"/>
    <property type="match status" value="1"/>
</dbReference>
<keyword evidence="1" id="KW-0285">Flavoprotein</keyword>
<dbReference type="OrthoDB" id="417877at2759"/>
<evidence type="ECO:0000313" key="6">
    <source>
        <dbReference type="Proteomes" id="UP000809789"/>
    </source>
</evidence>
<dbReference type="InterPro" id="IPR002938">
    <property type="entry name" value="FAD-bd"/>
</dbReference>
<dbReference type="GO" id="GO:0016491">
    <property type="term" value="F:oxidoreductase activity"/>
    <property type="evidence" value="ECO:0007669"/>
    <property type="project" value="UniProtKB-KW"/>
</dbReference>
<reference evidence="5" key="1">
    <citation type="submission" date="2021-07" db="EMBL/GenBank/DDBJ databases">
        <title>Elsinoe batatas strain:CRI-CJ2 Genome sequencing and assembly.</title>
        <authorList>
            <person name="Huang L."/>
        </authorList>
    </citation>
    <scope>NUCLEOTIDE SEQUENCE</scope>
    <source>
        <strain evidence="5">CRI-CJ2</strain>
    </source>
</reference>
<accession>A0A8K0PIU9</accession>
<dbReference type="EMBL" id="JAESVG020000002">
    <property type="protein sequence ID" value="KAG8629882.1"/>
    <property type="molecule type" value="Genomic_DNA"/>
</dbReference>
<dbReference type="Gene3D" id="3.50.50.60">
    <property type="entry name" value="FAD/NAD(P)-binding domain"/>
    <property type="match status" value="1"/>
</dbReference>
<dbReference type="FunFam" id="3.50.50.60:FF:000153">
    <property type="entry name" value="Salicylate hydroxylase, putative"/>
    <property type="match status" value="1"/>
</dbReference>
<feature type="domain" description="FAD-binding" evidence="4">
    <location>
        <begin position="13"/>
        <end position="368"/>
    </location>
</feature>
<evidence type="ECO:0000256" key="1">
    <source>
        <dbReference type="ARBA" id="ARBA00022630"/>
    </source>
</evidence>
<organism evidence="5 6">
    <name type="scientific">Elsinoe batatas</name>
    <dbReference type="NCBI Taxonomy" id="2601811"/>
    <lineage>
        <taxon>Eukaryota</taxon>
        <taxon>Fungi</taxon>
        <taxon>Dikarya</taxon>
        <taxon>Ascomycota</taxon>
        <taxon>Pezizomycotina</taxon>
        <taxon>Dothideomycetes</taxon>
        <taxon>Dothideomycetidae</taxon>
        <taxon>Myriangiales</taxon>
        <taxon>Elsinoaceae</taxon>
        <taxon>Elsinoe</taxon>
    </lineage>
</organism>
<dbReference type="GO" id="GO:0044550">
    <property type="term" value="P:secondary metabolite biosynthetic process"/>
    <property type="evidence" value="ECO:0007669"/>
    <property type="project" value="TreeGrafter"/>
</dbReference>
<dbReference type="PANTHER" id="PTHR46720">
    <property type="entry name" value="HYDROXYLASE, PUTATIVE (AFU_ORTHOLOGUE AFUA_3G01460)-RELATED"/>
    <property type="match status" value="1"/>
</dbReference>
<dbReference type="AlphaFoldDB" id="A0A8K0PIU9"/>
<keyword evidence="6" id="KW-1185">Reference proteome</keyword>
<dbReference type="Pfam" id="PF01494">
    <property type="entry name" value="FAD_binding_3"/>
    <property type="match status" value="1"/>
</dbReference>
<gene>
    <name evidence="5" type="ORF">KVT40_001501</name>
</gene>
<proteinExistence type="predicted"/>
<evidence type="ECO:0000256" key="2">
    <source>
        <dbReference type="ARBA" id="ARBA00022827"/>
    </source>
</evidence>
<evidence type="ECO:0000256" key="3">
    <source>
        <dbReference type="ARBA" id="ARBA00023002"/>
    </source>
</evidence>
<dbReference type="Proteomes" id="UP000809789">
    <property type="component" value="Unassembled WGS sequence"/>
</dbReference>
<dbReference type="PANTHER" id="PTHR46720:SF3">
    <property type="entry name" value="FAD-BINDING DOMAIN-CONTAINING PROTEIN-RELATED"/>
    <property type="match status" value="1"/>
</dbReference>
<protein>
    <recommendedName>
        <fullName evidence="4">FAD-binding domain-containing protein</fullName>
    </recommendedName>
</protein>
<dbReference type="SUPFAM" id="SSF54373">
    <property type="entry name" value="FAD-linked reductases, C-terminal domain"/>
    <property type="match status" value="1"/>
</dbReference>
<keyword evidence="3" id="KW-0560">Oxidoreductase</keyword>
<dbReference type="InterPro" id="IPR036188">
    <property type="entry name" value="FAD/NAD-bd_sf"/>
</dbReference>
<dbReference type="InterPro" id="IPR051104">
    <property type="entry name" value="FAD_monoxygenase"/>
</dbReference>
<sequence length="427" mass="47246">MTTNGHAREDTIALVGGGIGGLCAAIGFINKGIPIHVYEAAPAFAEIGAGVSLGPNTYDALKRISPATTTAFERTVTYNGTEEYKKSYFVFRNAEDKSTKVGSPIIDLKSTTGATSVHRAQLLDELIKFVPDEISSFGKRLDNITDNTDHVLLHFKDGTTARHSAVICCDGIKSRGRQILLGETHPAANAVFSGKYAYRGLIPMDEAAQLLGDEIARNAQMFFGHGGHILTFPVEQGRTMNVVAFGTAKEWTDERWVKEVTREEMQRDFGENWVDAARHVIELMRKPDVWALFEFPDAPTYTKGLVCLLGDAAHASTPHQGAGAGMAIEDALVMSSLFEGVERTPEGIKAVFEVNDEVRRPRTQRVVKTSREAGLCYDFMLDGVGDDLEKVRRDLEKRWEWIWYEDLGRHVEDAKELLRKRQGVAKA</sequence>
<comment type="caution">
    <text evidence="5">The sequence shown here is derived from an EMBL/GenBank/DDBJ whole genome shotgun (WGS) entry which is preliminary data.</text>
</comment>
<dbReference type="GO" id="GO:0071949">
    <property type="term" value="F:FAD binding"/>
    <property type="evidence" value="ECO:0007669"/>
    <property type="project" value="InterPro"/>
</dbReference>
<name>A0A8K0PIU9_9PEZI</name>
<dbReference type="PRINTS" id="PR00420">
    <property type="entry name" value="RNGMNOXGNASE"/>
</dbReference>
<evidence type="ECO:0000313" key="5">
    <source>
        <dbReference type="EMBL" id="KAG8629882.1"/>
    </source>
</evidence>
<evidence type="ECO:0000259" key="4">
    <source>
        <dbReference type="Pfam" id="PF01494"/>
    </source>
</evidence>
<keyword evidence="2" id="KW-0274">FAD</keyword>